<feature type="compositionally biased region" description="Polar residues" evidence="4">
    <location>
        <begin position="382"/>
        <end position="401"/>
    </location>
</feature>
<name>A0A7D9D0G3_DEKBR</name>
<keyword evidence="2" id="KW-0539">Nucleus</keyword>
<evidence type="ECO:0000256" key="2">
    <source>
        <dbReference type="ARBA" id="ARBA00023242"/>
    </source>
</evidence>
<dbReference type="Gene3D" id="1.20.5.170">
    <property type="match status" value="1"/>
</dbReference>
<dbReference type="InterPro" id="IPR046347">
    <property type="entry name" value="bZIP_sf"/>
</dbReference>
<dbReference type="PANTHER" id="PTHR40621:SF7">
    <property type="entry name" value="BZIP DOMAIN-CONTAINING PROTEIN"/>
    <property type="match status" value="1"/>
</dbReference>
<feature type="compositionally biased region" description="Basic and acidic residues" evidence="4">
    <location>
        <begin position="219"/>
        <end position="228"/>
    </location>
</feature>
<dbReference type="Pfam" id="PF10297">
    <property type="entry name" value="Hap4_Hap_bind"/>
    <property type="match status" value="1"/>
</dbReference>
<feature type="coiled-coil region" evidence="3">
    <location>
        <begin position="95"/>
        <end position="161"/>
    </location>
</feature>
<dbReference type="GO" id="GO:0001228">
    <property type="term" value="F:DNA-binding transcription activator activity, RNA polymerase II-specific"/>
    <property type="evidence" value="ECO:0007669"/>
    <property type="project" value="TreeGrafter"/>
</dbReference>
<feature type="domain" description="BZIP" evidence="5">
    <location>
        <begin position="82"/>
        <end position="97"/>
    </location>
</feature>
<keyword evidence="7" id="KW-1185">Reference proteome</keyword>
<dbReference type="GO" id="GO:0000976">
    <property type="term" value="F:transcription cis-regulatory region binding"/>
    <property type="evidence" value="ECO:0007669"/>
    <property type="project" value="InterPro"/>
</dbReference>
<dbReference type="CDD" id="cd14688">
    <property type="entry name" value="bZIP_YAP"/>
    <property type="match status" value="1"/>
</dbReference>
<dbReference type="PANTHER" id="PTHR40621">
    <property type="entry name" value="TRANSCRIPTION FACTOR KAPC-RELATED"/>
    <property type="match status" value="1"/>
</dbReference>
<keyword evidence="3" id="KW-0175">Coiled coil</keyword>
<dbReference type="Proteomes" id="UP000478008">
    <property type="component" value="Unassembled WGS sequence"/>
</dbReference>
<dbReference type="InterPro" id="IPR004827">
    <property type="entry name" value="bZIP"/>
</dbReference>
<feature type="compositionally biased region" description="Polar residues" evidence="4">
    <location>
        <begin position="1"/>
        <end position="20"/>
    </location>
</feature>
<accession>A0A7D9D0G3</accession>
<dbReference type="PROSITE" id="PS00036">
    <property type="entry name" value="BZIP_BASIC"/>
    <property type="match status" value="1"/>
</dbReference>
<dbReference type="SUPFAM" id="SSF57959">
    <property type="entry name" value="Leucine zipper domain"/>
    <property type="match status" value="1"/>
</dbReference>
<feature type="region of interest" description="Disordered" evidence="4">
    <location>
        <begin position="60"/>
        <end position="90"/>
    </location>
</feature>
<protein>
    <submittedName>
        <fullName evidence="6">DEBR0S5_07272g1_1</fullName>
    </submittedName>
</protein>
<organism evidence="6 7">
    <name type="scientific">Dekkera bruxellensis</name>
    <name type="common">Brettanomyces custersii</name>
    <dbReference type="NCBI Taxonomy" id="5007"/>
    <lineage>
        <taxon>Eukaryota</taxon>
        <taxon>Fungi</taxon>
        <taxon>Dikarya</taxon>
        <taxon>Ascomycota</taxon>
        <taxon>Saccharomycotina</taxon>
        <taxon>Pichiomycetes</taxon>
        <taxon>Pichiales</taxon>
        <taxon>Pichiaceae</taxon>
        <taxon>Brettanomyces</taxon>
    </lineage>
</organism>
<evidence type="ECO:0000256" key="1">
    <source>
        <dbReference type="ARBA" id="ARBA00004123"/>
    </source>
</evidence>
<dbReference type="SMART" id="SM00338">
    <property type="entry name" value="BRLZ"/>
    <property type="match status" value="1"/>
</dbReference>
<evidence type="ECO:0000313" key="6">
    <source>
        <dbReference type="EMBL" id="VUG19613.1"/>
    </source>
</evidence>
<dbReference type="InterPro" id="IPR050936">
    <property type="entry name" value="AP-1-like"/>
</dbReference>
<dbReference type="EMBL" id="CABFWN010000005">
    <property type="protein sequence ID" value="VUG19613.1"/>
    <property type="molecule type" value="Genomic_DNA"/>
</dbReference>
<proteinExistence type="predicted"/>
<feature type="region of interest" description="Disordered" evidence="4">
    <location>
        <begin position="196"/>
        <end position="228"/>
    </location>
</feature>
<comment type="subcellular location">
    <subcellularLocation>
        <location evidence="1">Nucleus</location>
    </subcellularLocation>
</comment>
<reference evidence="6 7" key="1">
    <citation type="submission" date="2019-07" db="EMBL/GenBank/DDBJ databases">
        <authorList>
            <person name="Friedrich A."/>
            <person name="Schacherer J."/>
        </authorList>
    </citation>
    <scope>NUCLEOTIDE SEQUENCE [LARGE SCALE GENOMIC DNA]</scope>
</reference>
<gene>
    <name evidence="6" type="ORF">DEBR0S5_07272G</name>
</gene>
<dbReference type="AlphaFoldDB" id="A0A7D9D0G3"/>
<sequence>MSSSILQQIVPRDNNSVSGSHQHDASLAKVVPNVTRNINSEFPGVSLKSSKPITRIVTSKKWVLPPRPKPGRKSSADVPTTKRKAQNRAAQRAFRERRANRVTELEKQLMELEREKSIKEGVLTNTIKTVQNENSRLKEVIESMNKQVSQMSKQMESLIQVQAAQEKMIQTQKSELLHAKKDLKTKSSVLTTITGSRFGNQGVNEDSVPIRKRRRVSRKSPDQSSKDIELAEAADTMLRFKNSGSASDESGSRSSSASLSDLLNRFKPMAPVPLKSRHRSADTRTEFKEIDFTGKFRSHHRVLPKITSAEPKRVISVQAKTSTADSSGNSSTAKIESYTGAGENADFEESVISPDEKCGFCSEGTPCVCREIANQKHDAEEPNNTKSNTSSVVPSGDSLSQATSLSESVSIARTSNASSVSNELVDIQKANKQASVCTGNPGSCPQCMSDPMSSLFCTTLAKNSKNGAPLSGSTESRSTTSRKTLPAPKIAYGQTRKISQARLPSLEELELENPGRHYIPCPDAYRKLSKHSNFRRERLGNIINNLNTSGMFVEVESIGKCLHLLDREFGNN</sequence>
<evidence type="ECO:0000256" key="3">
    <source>
        <dbReference type="SAM" id="Coils"/>
    </source>
</evidence>
<dbReference type="GO" id="GO:0090575">
    <property type="term" value="C:RNA polymerase II transcription regulator complex"/>
    <property type="evidence" value="ECO:0007669"/>
    <property type="project" value="TreeGrafter"/>
</dbReference>
<feature type="region of interest" description="Disordered" evidence="4">
    <location>
        <begin position="1"/>
        <end position="25"/>
    </location>
</feature>
<evidence type="ECO:0000259" key="5">
    <source>
        <dbReference type="PROSITE" id="PS00036"/>
    </source>
</evidence>
<feature type="region of interest" description="Disordered" evidence="4">
    <location>
        <begin position="377"/>
        <end position="401"/>
    </location>
</feature>
<evidence type="ECO:0000256" key="4">
    <source>
        <dbReference type="SAM" id="MobiDB-lite"/>
    </source>
</evidence>
<dbReference type="InterPro" id="IPR018287">
    <property type="entry name" value="Hap4_TF_heteromerisation"/>
</dbReference>
<evidence type="ECO:0000313" key="7">
    <source>
        <dbReference type="Proteomes" id="UP000478008"/>
    </source>
</evidence>